<dbReference type="InterPro" id="IPR035500">
    <property type="entry name" value="NHR-like_dom_sf"/>
</dbReference>
<sequence>IANLCNIADHRLYKIVKWCKSLPLFKHISVRIRNHLRLLDERKKIASACVCFCTVSVSPLCAARTIHCTKTLQFAVGCVSFREL</sequence>
<comment type="caution">
    <text evidence="4">The sequence shown here is derived from an EMBL/GenBank/DDBJ whole genome shotgun (WGS) entry which is preliminary data.</text>
</comment>
<keyword evidence="3" id="KW-0675">Receptor</keyword>
<feature type="non-terminal residue" evidence="4">
    <location>
        <position position="84"/>
    </location>
</feature>
<evidence type="ECO:0000256" key="3">
    <source>
        <dbReference type="ARBA" id="ARBA00023170"/>
    </source>
</evidence>
<accession>Q7PSF1</accession>
<proteinExistence type="predicted"/>
<reference evidence="4" key="3">
    <citation type="journal article" date="2004" name="Trends Parasitol.">
        <title>The Anopheles gambiae genome: an update.</title>
        <authorList>
            <person name="Mongin E."/>
            <person name="Louis C."/>
            <person name="Holt R.A."/>
            <person name="Birney E."/>
            <person name="Collins F.H."/>
        </authorList>
    </citation>
    <scope>NUCLEOTIDE SEQUENCE</scope>
    <source>
        <strain evidence="4">PEST</strain>
    </source>
</reference>
<keyword evidence="1" id="KW-0805">Transcription regulation</keyword>
<dbReference type="SUPFAM" id="SSF48508">
    <property type="entry name" value="Nuclear receptor ligand-binding domain"/>
    <property type="match status" value="1"/>
</dbReference>
<evidence type="ECO:0000256" key="1">
    <source>
        <dbReference type="ARBA" id="ARBA00023015"/>
    </source>
</evidence>
<feature type="non-terminal residue" evidence="4">
    <location>
        <position position="1"/>
    </location>
</feature>
<dbReference type="EMBL" id="AAAB01008835">
    <property type="protein sequence ID" value="EAA05755.5"/>
    <property type="molecule type" value="Genomic_DNA"/>
</dbReference>
<evidence type="ECO:0000313" key="4">
    <source>
        <dbReference type="EMBL" id="EAA05755.5"/>
    </source>
</evidence>
<evidence type="ECO:0000256" key="2">
    <source>
        <dbReference type="ARBA" id="ARBA00023163"/>
    </source>
</evidence>
<dbReference type="PaxDb" id="7165-AGAP009399-PA"/>
<reference evidence="4" key="1">
    <citation type="journal article" date="2002" name="Science">
        <title>The genome sequence of the malaria mosquito Anopheles gambiae.</title>
        <authorList>
            <person name="Holt R.A."/>
            <person name="Subramanian G.M."/>
            <person name="Halpern A."/>
            <person name="Sutton G.G."/>
            <person name="Charlab R."/>
            <person name="Nusskern D.R."/>
            <person name="Wincker P."/>
            <person name="Clark A.G."/>
            <person name="Ribeiro J.M."/>
            <person name="Wides R."/>
            <person name="Salzberg S.L."/>
            <person name="Loftus B."/>
            <person name="Yandell M."/>
            <person name="Majoros W.H."/>
            <person name="Rusch D.B."/>
            <person name="Lai Z."/>
            <person name="Kraft C.L."/>
            <person name="Abril J.F."/>
            <person name="Anthouard V."/>
            <person name="Arensburger P."/>
            <person name="Atkinson P.W."/>
            <person name="Baden H."/>
            <person name="de Berardinis V."/>
            <person name="Baldwin D."/>
            <person name="Benes V."/>
            <person name="Biedler J."/>
            <person name="Blass C."/>
            <person name="Bolanos R."/>
            <person name="Boscus D."/>
            <person name="Barnstead M."/>
            <person name="Cai S."/>
            <person name="Center A."/>
            <person name="Chaturverdi K."/>
            <person name="Christophides G.K."/>
            <person name="Chrystal M.A."/>
            <person name="Clamp M."/>
            <person name="Cravchik A."/>
            <person name="Curwen V."/>
            <person name="Dana A."/>
            <person name="Delcher A."/>
            <person name="Dew I."/>
            <person name="Evans C.A."/>
            <person name="Flanigan M."/>
            <person name="Grundschober-Freimoser A."/>
            <person name="Friedli L."/>
            <person name="Gu Z."/>
            <person name="Guan P."/>
            <person name="Guigo R."/>
            <person name="Hillenmeyer M.E."/>
            <person name="Hladun S.L."/>
            <person name="Hogan J.R."/>
            <person name="Hong Y.S."/>
            <person name="Hoover J."/>
            <person name="Jaillon O."/>
            <person name="Ke Z."/>
            <person name="Kodira C."/>
            <person name="Kokoza E."/>
            <person name="Koutsos A."/>
            <person name="Letunic I."/>
            <person name="Levitsky A."/>
            <person name="Liang Y."/>
            <person name="Lin J.J."/>
            <person name="Lobo N.F."/>
            <person name="Lopez J.R."/>
            <person name="Malek J.A."/>
            <person name="McIntosh T.C."/>
            <person name="Meister S."/>
            <person name="Miller J."/>
            <person name="Mobarry C."/>
            <person name="Mongin E."/>
            <person name="Murphy S.D."/>
            <person name="O'Brochta D.A."/>
            <person name="Pfannkoch C."/>
            <person name="Qi R."/>
            <person name="Regier M.A."/>
            <person name="Remington K."/>
            <person name="Shao H."/>
            <person name="Sharakhova M.V."/>
            <person name="Sitter C.D."/>
            <person name="Shetty J."/>
            <person name="Smith T.J."/>
            <person name="Strong R."/>
            <person name="Sun J."/>
            <person name="Thomasova D."/>
            <person name="Ton L.Q."/>
            <person name="Topalis P."/>
            <person name="Tu Z."/>
            <person name="Unger M.F."/>
            <person name="Walenz B."/>
            <person name="Wang A."/>
            <person name="Wang J."/>
            <person name="Wang M."/>
            <person name="Wang X."/>
            <person name="Woodford K.J."/>
            <person name="Wortman J.R."/>
            <person name="Wu M."/>
            <person name="Yao A."/>
            <person name="Zdobnov E.M."/>
            <person name="Zhang H."/>
            <person name="Zhao Q."/>
            <person name="Zhao S."/>
            <person name="Zhu S.C."/>
            <person name="Zhimulev I."/>
            <person name="Coluzzi M."/>
            <person name="della Torre A."/>
            <person name="Roth C.W."/>
            <person name="Louis C."/>
            <person name="Kalush F."/>
            <person name="Mural R.J."/>
            <person name="Myers E.W."/>
            <person name="Adams M.D."/>
            <person name="Smith H.O."/>
            <person name="Broder S."/>
            <person name="Gardner M.J."/>
            <person name="Fraser C.M."/>
            <person name="Birney E."/>
            <person name="Bork P."/>
            <person name="Brey P.T."/>
            <person name="Venter J.C."/>
            <person name="Weissenbach J."/>
            <person name="Kafatos F.C."/>
            <person name="Collins F.H."/>
            <person name="Hoffman S.L."/>
        </authorList>
    </citation>
    <scope>NUCLEOTIDE SEQUENCE [LARGE SCALE GENOMIC DNA]</scope>
    <source>
        <strain evidence="4">PEST</strain>
    </source>
</reference>
<protein>
    <submittedName>
        <fullName evidence="4">AGAP009399-PA</fullName>
    </submittedName>
</protein>
<gene>
    <name evidence="4" type="ORF">AgaP_AGAP009399</name>
</gene>
<reference evidence="4" key="4">
    <citation type="journal article" date="2007" name="Genome Biol.">
        <title>Update of the Anopheles gambiae PEST genome assembly.</title>
        <authorList>
            <person name="Sharakhova M.V."/>
            <person name="Hammond M.P."/>
            <person name="Lobo N.F."/>
            <person name="Krzywinski J."/>
            <person name="Unger M.F."/>
            <person name="Hillenmeyer M.E."/>
            <person name="Bruggner R.V."/>
            <person name="Birney E."/>
            <person name="Collins F.H."/>
        </authorList>
    </citation>
    <scope>NUCLEOTIDE SEQUENCE</scope>
    <source>
        <strain evidence="4">PEST</strain>
    </source>
</reference>
<organism evidence="4">
    <name type="scientific">Anopheles gambiae</name>
    <name type="common">African malaria mosquito</name>
    <dbReference type="NCBI Taxonomy" id="7165"/>
    <lineage>
        <taxon>Eukaryota</taxon>
        <taxon>Metazoa</taxon>
        <taxon>Ecdysozoa</taxon>
        <taxon>Arthropoda</taxon>
        <taxon>Hexapoda</taxon>
        <taxon>Insecta</taxon>
        <taxon>Pterygota</taxon>
        <taxon>Neoptera</taxon>
        <taxon>Endopterygota</taxon>
        <taxon>Diptera</taxon>
        <taxon>Nematocera</taxon>
        <taxon>Culicoidea</taxon>
        <taxon>Culicidae</taxon>
        <taxon>Anophelinae</taxon>
        <taxon>Anopheles</taxon>
    </lineage>
</organism>
<dbReference type="Gene3D" id="1.10.565.10">
    <property type="entry name" value="Retinoid X Receptor"/>
    <property type="match status" value="1"/>
</dbReference>
<keyword evidence="2" id="KW-0804">Transcription</keyword>
<reference evidence="4" key="2">
    <citation type="submission" date="2002-03" db="EMBL/GenBank/DDBJ databases">
        <authorList>
            <consortium name="The Anopheles Genome Sequencing Consortium"/>
        </authorList>
    </citation>
    <scope>NUCLEOTIDE SEQUENCE</scope>
    <source>
        <strain evidence="4">PEST</strain>
    </source>
</reference>
<name>Q7PSF1_ANOGA</name>
<dbReference type="AlphaFoldDB" id="Q7PSF1"/>
<reference evidence="4" key="5">
    <citation type="submission" date="2011-05" db="EMBL/GenBank/DDBJ databases">
        <authorList>
            <consortium name="VectorBase"/>
        </authorList>
    </citation>
    <scope>NUCLEOTIDE SEQUENCE</scope>
    <source>
        <strain evidence="4">PEST</strain>
    </source>
</reference>